<dbReference type="InterPro" id="IPR006094">
    <property type="entry name" value="Oxid_FAD_bind_N"/>
</dbReference>
<dbReference type="Proteomes" id="UP000800200">
    <property type="component" value="Unassembled WGS sequence"/>
</dbReference>
<evidence type="ECO:0000256" key="1">
    <source>
        <dbReference type="ARBA" id="ARBA00001974"/>
    </source>
</evidence>
<dbReference type="SUPFAM" id="SSF56176">
    <property type="entry name" value="FAD-binding/transporter-associated domain-like"/>
    <property type="match status" value="1"/>
</dbReference>
<dbReference type="InterPro" id="IPR016169">
    <property type="entry name" value="FAD-bd_PCMH_sub2"/>
</dbReference>
<dbReference type="AlphaFoldDB" id="A0A6A6EGN5"/>
<dbReference type="Gene3D" id="3.30.465.10">
    <property type="match status" value="1"/>
</dbReference>
<evidence type="ECO:0000313" key="7">
    <source>
        <dbReference type="EMBL" id="KAF2189818.1"/>
    </source>
</evidence>
<name>A0A6A6EGN5_9PEZI</name>
<proteinExistence type="inferred from homology"/>
<sequence length="465" mass="51512">MELELEENTIYQTFLSELEGKIQILAPGIDGYEESIRRRSTAAEKHAAAVIFPRTTDEVSKIVKVARANRIEFVVCCGWQSAGCASSIENGIVIDLRKMNTVTVHEESKTLTVQGGCTWADVNEEASRWGLATVGGIVNHTSVGGHILGGGYGWLTARNGLAIDNLLEAELVLADGSIVQASSIENPDLFWAIRGAGASFAIATSFTLQAHYQLNPVWSGKLIFTADKLPSIVEFANRHHERAEDQGFIFGFMCPPAGFKPVIIAVPFYNGTQEDAKKYFKELLDIGPVIDQTSWMPYEQANATFNDHVSFGARKSSGSSTVKAPFTLSLLQAVFDEFARFIGSNRDAGVERSLVVFTLIPYKKIREVKLEDMAYANRGDYYNADVWLRWKDPALDHKARAFARAMSERIHQIGRTAKDQGVGAYANNAEHQLDAMGLFGVNTDQLVELKKKYDPDNVFRTWRDV</sequence>
<keyword evidence="5" id="KW-0560">Oxidoreductase</keyword>
<evidence type="ECO:0000313" key="8">
    <source>
        <dbReference type="Proteomes" id="UP000800200"/>
    </source>
</evidence>
<organism evidence="7 8">
    <name type="scientific">Zopfia rhizophila CBS 207.26</name>
    <dbReference type="NCBI Taxonomy" id="1314779"/>
    <lineage>
        <taxon>Eukaryota</taxon>
        <taxon>Fungi</taxon>
        <taxon>Dikarya</taxon>
        <taxon>Ascomycota</taxon>
        <taxon>Pezizomycotina</taxon>
        <taxon>Dothideomycetes</taxon>
        <taxon>Dothideomycetes incertae sedis</taxon>
        <taxon>Zopfiaceae</taxon>
        <taxon>Zopfia</taxon>
    </lineage>
</organism>
<reference evidence="7" key="1">
    <citation type="journal article" date="2020" name="Stud. Mycol.">
        <title>101 Dothideomycetes genomes: a test case for predicting lifestyles and emergence of pathogens.</title>
        <authorList>
            <person name="Haridas S."/>
            <person name="Albert R."/>
            <person name="Binder M."/>
            <person name="Bloem J."/>
            <person name="Labutti K."/>
            <person name="Salamov A."/>
            <person name="Andreopoulos B."/>
            <person name="Baker S."/>
            <person name="Barry K."/>
            <person name="Bills G."/>
            <person name="Bluhm B."/>
            <person name="Cannon C."/>
            <person name="Castanera R."/>
            <person name="Culley D."/>
            <person name="Daum C."/>
            <person name="Ezra D."/>
            <person name="Gonzalez J."/>
            <person name="Henrissat B."/>
            <person name="Kuo A."/>
            <person name="Liang C."/>
            <person name="Lipzen A."/>
            <person name="Lutzoni F."/>
            <person name="Magnuson J."/>
            <person name="Mondo S."/>
            <person name="Nolan M."/>
            <person name="Ohm R."/>
            <person name="Pangilinan J."/>
            <person name="Park H.-J."/>
            <person name="Ramirez L."/>
            <person name="Alfaro M."/>
            <person name="Sun H."/>
            <person name="Tritt A."/>
            <person name="Yoshinaga Y."/>
            <person name="Zwiers L.-H."/>
            <person name="Turgeon B."/>
            <person name="Goodwin S."/>
            <person name="Spatafora J."/>
            <person name="Crous P."/>
            <person name="Grigoriev I."/>
        </authorList>
    </citation>
    <scope>NUCLEOTIDE SEQUENCE</scope>
    <source>
        <strain evidence="7">CBS 207.26</strain>
    </source>
</reference>
<keyword evidence="3" id="KW-0285">Flavoprotein</keyword>
<dbReference type="InterPro" id="IPR016167">
    <property type="entry name" value="FAD-bd_PCMH_sub1"/>
</dbReference>
<keyword evidence="4" id="KW-0274">FAD</keyword>
<accession>A0A6A6EGN5</accession>
<evidence type="ECO:0000256" key="2">
    <source>
        <dbReference type="ARBA" id="ARBA00005466"/>
    </source>
</evidence>
<dbReference type="Pfam" id="PF01565">
    <property type="entry name" value="FAD_binding_4"/>
    <property type="match status" value="1"/>
</dbReference>
<evidence type="ECO:0000256" key="3">
    <source>
        <dbReference type="ARBA" id="ARBA00022630"/>
    </source>
</evidence>
<dbReference type="PANTHER" id="PTHR42973">
    <property type="entry name" value="BINDING OXIDOREDUCTASE, PUTATIVE (AFU_ORTHOLOGUE AFUA_1G17690)-RELATED"/>
    <property type="match status" value="1"/>
</dbReference>
<dbReference type="InterPro" id="IPR016166">
    <property type="entry name" value="FAD-bd_PCMH"/>
</dbReference>
<dbReference type="PROSITE" id="PS51387">
    <property type="entry name" value="FAD_PCMH"/>
    <property type="match status" value="1"/>
</dbReference>
<protein>
    <submittedName>
        <fullName evidence="7">FAD-binding domain-containing protein</fullName>
    </submittedName>
</protein>
<evidence type="ECO:0000256" key="4">
    <source>
        <dbReference type="ARBA" id="ARBA00022827"/>
    </source>
</evidence>
<evidence type="ECO:0000256" key="5">
    <source>
        <dbReference type="ARBA" id="ARBA00023002"/>
    </source>
</evidence>
<dbReference type="Pfam" id="PF08031">
    <property type="entry name" value="BBE"/>
    <property type="match status" value="1"/>
</dbReference>
<feature type="domain" description="FAD-binding PCMH-type" evidence="6">
    <location>
        <begin position="43"/>
        <end position="213"/>
    </location>
</feature>
<evidence type="ECO:0000259" key="6">
    <source>
        <dbReference type="PROSITE" id="PS51387"/>
    </source>
</evidence>
<dbReference type="InterPro" id="IPR050416">
    <property type="entry name" value="FAD-linked_Oxidoreductase"/>
</dbReference>
<dbReference type="InterPro" id="IPR036318">
    <property type="entry name" value="FAD-bd_PCMH-like_sf"/>
</dbReference>
<gene>
    <name evidence="7" type="ORF">K469DRAFT_723711</name>
</gene>
<keyword evidence="8" id="KW-1185">Reference proteome</keyword>
<dbReference type="Gene3D" id="3.40.462.20">
    <property type="match status" value="1"/>
</dbReference>
<dbReference type="InterPro" id="IPR016164">
    <property type="entry name" value="FAD-linked_Oxase-like_C"/>
</dbReference>
<comment type="similarity">
    <text evidence="2">Belongs to the oxygen-dependent FAD-linked oxidoreductase family.</text>
</comment>
<dbReference type="GO" id="GO:0016491">
    <property type="term" value="F:oxidoreductase activity"/>
    <property type="evidence" value="ECO:0007669"/>
    <property type="project" value="UniProtKB-KW"/>
</dbReference>
<dbReference type="EMBL" id="ML994620">
    <property type="protein sequence ID" value="KAF2189818.1"/>
    <property type="molecule type" value="Genomic_DNA"/>
</dbReference>
<dbReference type="InterPro" id="IPR012951">
    <property type="entry name" value="BBE"/>
</dbReference>
<dbReference type="SUPFAM" id="SSF55103">
    <property type="entry name" value="FAD-linked oxidases, C-terminal domain"/>
    <property type="match status" value="1"/>
</dbReference>
<dbReference type="PANTHER" id="PTHR42973:SF39">
    <property type="entry name" value="FAD-BINDING PCMH-TYPE DOMAIN-CONTAINING PROTEIN"/>
    <property type="match status" value="1"/>
</dbReference>
<dbReference type="Gene3D" id="3.30.43.10">
    <property type="entry name" value="Uridine Diphospho-n-acetylenolpyruvylglucosamine Reductase, domain 2"/>
    <property type="match status" value="1"/>
</dbReference>
<comment type="cofactor">
    <cofactor evidence="1">
        <name>FAD</name>
        <dbReference type="ChEBI" id="CHEBI:57692"/>
    </cofactor>
</comment>
<dbReference type="OrthoDB" id="415825at2759"/>
<dbReference type="GO" id="GO:0071949">
    <property type="term" value="F:FAD binding"/>
    <property type="evidence" value="ECO:0007669"/>
    <property type="project" value="InterPro"/>
</dbReference>